<keyword evidence="3" id="KW-1185">Reference proteome</keyword>
<proteinExistence type="predicted"/>
<dbReference type="Proteomes" id="UP001152797">
    <property type="component" value="Unassembled WGS sequence"/>
</dbReference>
<organism evidence="1">
    <name type="scientific">Cladocopium goreaui</name>
    <dbReference type="NCBI Taxonomy" id="2562237"/>
    <lineage>
        <taxon>Eukaryota</taxon>
        <taxon>Sar</taxon>
        <taxon>Alveolata</taxon>
        <taxon>Dinophyceae</taxon>
        <taxon>Suessiales</taxon>
        <taxon>Symbiodiniaceae</taxon>
        <taxon>Cladocopium</taxon>
    </lineage>
</organism>
<reference evidence="2" key="2">
    <citation type="submission" date="2024-04" db="EMBL/GenBank/DDBJ databases">
        <authorList>
            <person name="Chen Y."/>
            <person name="Shah S."/>
            <person name="Dougan E. K."/>
            <person name="Thang M."/>
            <person name="Chan C."/>
        </authorList>
    </citation>
    <scope>NUCLEOTIDE SEQUENCE [LARGE SCALE GENOMIC DNA]</scope>
</reference>
<dbReference type="AlphaFoldDB" id="A0A9P1DD44"/>
<gene>
    <name evidence="1" type="ORF">C1SCF055_LOCUS33570</name>
</gene>
<evidence type="ECO:0000313" key="2">
    <source>
        <dbReference type="EMBL" id="CAL1161465.1"/>
    </source>
</evidence>
<sequence>MQQHYATDYSEGIDFVRDRLADSLQLLGPEEILGPTFTHRAFVHKDLQCAQCTQKRLKF</sequence>
<accession>A0A9P1DD44</accession>
<dbReference type="EMBL" id="CAMXCT030004201">
    <property type="protein sequence ID" value="CAL4795402.1"/>
    <property type="molecule type" value="Genomic_DNA"/>
</dbReference>
<reference evidence="1" key="1">
    <citation type="submission" date="2022-10" db="EMBL/GenBank/DDBJ databases">
        <authorList>
            <person name="Chen Y."/>
            <person name="Dougan E. K."/>
            <person name="Chan C."/>
            <person name="Rhodes N."/>
            <person name="Thang M."/>
        </authorList>
    </citation>
    <scope>NUCLEOTIDE SEQUENCE</scope>
</reference>
<dbReference type="EMBL" id="CAMXCT010004201">
    <property type="protein sequence ID" value="CAI4008090.1"/>
    <property type="molecule type" value="Genomic_DNA"/>
</dbReference>
<dbReference type="EMBL" id="CAMXCT020004201">
    <property type="protein sequence ID" value="CAL1161465.1"/>
    <property type="molecule type" value="Genomic_DNA"/>
</dbReference>
<name>A0A9P1DD44_9DINO</name>
<evidence type="ECO:0000313" key="3">
    <source>
        <dbReference type="Proteomes" id="UP001152797"/>
    </source>
</evidence>
<comment type="caution">
    <text evidence="1">The sequence shown here is derived from an EMBL/GenBank/DDBJ whole genome shotgun (WGS) entry which is preliminary data.</text>
</comment>
<protein>
    <submittedName>
        <fullName evidence="1">Uncharacterized protein</fullName>
    </submittedName>
</protein>
<evidence type="ECO:0000313" key="1">
    <source>
        <dbReference type="EMBL" id="CAI4008090.1"/>
    </source>
</evidence>